<accession>A0A917J1G1</accession>
<organism evidence="1 2">
    <name type="scientific">Filimonas zeae</name>
    <dbReference type="NCBI Taxonomy" id="1737353"/>
    <lineage>
        <taxon>Bacteria</taxon>
        <taxon>Pseudomonadati</taxon>
        <taxon>Bacteroidota</taxon>
        <taxon>Chitinophagia</taxon>
        <taxon>Chitinophagales</taxon>
        <taxon>Chitinophagaceae</taxon>
        <taxon>Filimonas</taxon>
    </lineage>
</organism>
<reference evidence="1" key="2">
    <citation type="submission" date="2020-09" db="EMBL/GenBank/DDBJ databases">
        <authorList>
            <person name="Sun Q."/>
            <person name="Zhou Y."/>
        </authorList>
    </citation>
    <scope>NUCLEOTIDE SEQUENCE</scope>
    <source>
        <strain evidence="1">CGMCC 1.15290</strain>
    </source>
</reference>
<reference evidence="1" key="1">
    <citation type="journal article" date="2014" name="Int. J. Syst. Evol. Microbiol.">
        <title>Complete genome sequence of Corynebacterium casei LMG S-19264T (=DSM 44701T), isolated from a smear-ripened cheese.</title>
        <authorList>
            <consortium name="US DOE Joint Genome Institute (JGI-PGF)"/>
            <person name="Walter F."/>
            <person name="Albersmeier A."/>
            <person name="Kalinowski J."/>
            <person name="Ruckert C."/>
        </authorList>
    </citation>
    <scope>NUCLEOTIDE SEQUENCE</scope>
    <source>
        <strain evidence="1">CGMCC 1.15290</strain>
    </source>
</reference>
<dbReference type="Proteomes" id="UP000627292">
    <property type="component" value="Unassembled WGS sequence"/>
</dbReference>
<dbReference type="AlphaFoldDB" id="A0A917J1G1"/>
<dbReference type="EMBL" id="BMIB01000003">
    <property type="protein sequence ID" value="GGH69556.1"/>
    <property type="molecule type" value="Genomic_DNA"/>
</dbReference>
<comment type="caution">
    <text evidence="1">The sequence shown here is derived from an EMBL/GenBank/DDBJ whole genome shotgun (WGS) entry which is preliminary data.</text>
</comment>
<gene>
    <name evidence="1" type="ORF">GCM10011379_26970</name>
</gene>
<name>A0A917J1G1_9BACT</name>
<evidence type="ECO:0000313" key="1">
    <source>
        <dbReference type="EMBL" id="GGH69556.1"/>
    </source>
</evidence>
<evidence type="ECO:0008006" key="3">
    <source>
        <dbReference type="Google" id="ProtNLM"/>
    </source>
</evidence>
<keyword evidence="2" id="KW-1185">Reference proteome</keyword>
<sequence length="552" mass="59582">MLLLGSCTKEKLSPKSDYRPVTDARGNTLMRLVNLGDFNQVQVNGDTLTNYTILHPNDAKKYPATKYFPDNGRLGTIWNIPKAVFNEKGEASIYTEAANYNPSPQTGVTINVNENSNEAIDYYLLQDKFYVEGLPEWKAVPRDITAPSRPDYCKVRIINLSGKVQNSPMESLEGNMTLTWADGTPVHTATSDIAVEGVSPYIEIPYGTYQLKVLNNMGIQVPAVGGPSGENARLMDVNTSTMVFSLLNQTVESIGLTYVPIQTYQPGGIYTIVIHPATVTYNSQKEDIDTRQNCIRIIEDIAAPANRTYGRVQLVNAWSEGDLQLYIDGAPSGGTAAYTQASEAGAIIAGHHLFEVKSANGTQLASTTANLLAGDHFSIWAAPGKDGNASALVVSNNLSGSWNADNSGDDGSLAGRSKKIPLDIRFMNFSNEPFISITGKDGQPYGATSPQNLQPGIVPIAQPLLSLGMSTNTPYSFMVFRSAPGVVPGTWIADIPVVTSTAFIARPQLYTHASRMLPYMEPGVYSMALVGTTAAGAAPEKKARLMIIKHTK</sequence>
<protein>
    <recommendedName>
        <fullName evidence="3">DUF4397 domain-containing protein</fullName>
    </recommendedName>
</protein>
<proteinExistence type="predicted"/>
<evidence type="ECO:0000313" key="2">
    <source>
        <dbReference type="Proteomes" id="UP000627292"/>
    </source>
</evidence>